<keyword evidence="3" id="KW-1185">Reference proteome</keyword>
<evidence type="ECO:0000313" key="2">
    <source>
        <dbReference type="EMBL" id="SHH50984.1"/>
    </source>
</evidence>
<keyword evidence="1" id="KW-0472">Membrane</keyword>
<accession>A0A1M5TJU9</accession>
<feature type="transmembrane region" description="Helical" evidence="1">
    <location>
        <begin position="31"/>
        <end position="50"/>
    </location>
</feature>
<evidence type="ECO:0000256" key="1">
    <source>
        <dbReference type="SAM" id="Phobius"/>
    </source>
</evidence>
<dbReference type="RefSeq" id="WP_067665681.1">
    <property type="nucleotide sequence ID" value="NZ_FQXG01000003.1"/>
</dbReference>
<protein>
    <submittedName>
        <fullName evidence="2">Uncharacterized protein</fullName>
    </submittedName>
</protein>
<organism evidence="2 3">
    <name type="scientific">Ferrimonas marina</name>
    <dbReference type="NCBI Taxonomy" id="299255"/>
    <lineage>
        <taxon>Bacteria</taxon>
        <taxon>Pseudomonadati</taxon>
        <taxon>Pseudomonadota</taxon>
        <taxon>Gammaproteobacteria</taxon>
        <taxon>Alteromonadales</taxon>
        <taxon>Ferrimonadaceae</taxon>
        <taxon>Ferrimonas</taxon>
    </lineage>
</organism>
<sequence>MKFYLLHKPTTLRSMFVALSAAAGSMSKQSLVLLFMMLFGLPYLFEAYILPEWGIRPDAGKAFGSGHDTLQFVKYTAAWVSVVGFPITLALHIAVMRPFILMLDKMHRARWNAHPEDKLILQDFSYQIDR</sequence>
<proteinExistence type="predicted"/>
<dbReference type="STRING" id="299255.SAMN02745129_2173"/>
<keyword evidence="1" id="KW-0812">Transmembrane</keyword>
<keyword evidence="1" id="KW-1133">Transmembrane helix</keyword>
<name>A0A1M5TJU9_9GAMM</name>
<dbReference type="EMBL" id="FQXG01000003">
    <property type="protein sequence ID" value="SHH50984.1"/>
    <property type="molecule type" value="Genomic_DNA"/>
</dbReference>
<reference evidence="2 3" key="1">
    <citation type="submission" date="2016-11" db="EMBL/GenBank/DDBJ databases">
        <authorList>
            <person name="Jaros S."/>
            <person name="Januszkiewicz K."/>
            <person name="Wedrychowicz H."/>
        </authorList>
    </citation>
    <scope>NUCLEOTIDE SEQUENCE [LARGE SCALE GENOMIC DNA]</scope>
    <source>
        <strain evidence="2 3">DSM 16917</strain>
    </source>
</reference>
<evidence type="ECO:0000313" key="3">
    <source>
        <dbReference type="Proteomes" id="UP000184268"/>
    </source>
</evidence>
<dbReference type="Proteomes" id="UP000184268">
    <property type="component" value="Unassembled WGS sequence"/>
</dbReference>
<dbReference type="AlphaFoldDB" id="A0A1M5TJU9"/>
<gene>
    <name evidence="2" type="ORF">SAMN02745129_2173</name>
</gene>
<feature type="transmembrane region" description="Helical" evidence="1">
    <location>
        <begin position="77"/>
        <end position="100"/>
    </location>
</feature>